<evidence type="ECO:0000259" key="7">
    <source>
        <dbReference type="PROSITE" id="PS51194"/>
    </source>
</evidence>
<dbReference type="SMART" id="SM00487">
    <property type="entry name" value="DEXDc"/>
    <property type="match status" value="1"/>
</dbReference>
<evidence type="ECO:0000256" key="1">
    <source>
        <dbReference type="ARBA" id="ARBA00022741"/>
    </source>
</evidence>
<feature type="domain" description="Helicase C-terminal" evidence="7">
    <location>
        <begin position="703"/>
        <end position="878"/>
    </location>
</feature>
<gene>
    <name evidence="8" type="ORF">AAF712_000889</name>
</gene>
<dbReference type="PROSITE" id="PS51192">
    <property type="entry name" value="HELICASE_ATP_BIND_1"/>
    <property type="match status" value="1"/>
</dbReference>
<evidence type="ECO:0000259" key="5">
    <source>
        <dbReference type="PROSITE" id="PS50137"/>
    </source>
</evidence>
<evidence type="ECO:0000259" key="6">
    <source>
        <dbReference type="PROSITE" id="PS51192"/>
    </source>
</evidence>
<feature type="compositionally biased region" description="Gly residues" evidence="4">
    <location>
        <begin position="78"/>
        <end position="90"/>
    </location>
</feature>
<evidence type="ECO:0000256" key="3">
    <source>
        <dbReference type="PROSITE-ProRule" id="PRU00266"/>
    </source>
</evidence>
<dbReference type="InterPro" id="IPR014001">
    <property type="entry name" value="Helicase_ATP-bd"/>
</dbReference>
<comment type="caution">
    <text evidence="8">The sequence shown here is derived from an EMBL/GenBank/DDBJ whole genome shotgun (WGS) entry which is preliminary data.</text>
</comment>
<feature type="compositionally biased region" description="Gly residues" evidence="4">
    <location>
        <begin position="105"/>
        <end position="117"/>
    </location>
</feature>
<feature type="compositionally biased region" description="Polar residues" evidence="4">
    <location>
        <begin position="1318"/>
        <end position="1338"/>
    </location>
</feature>
<dbReference type="InterPro" id="IPR027417">
    <property type="entry name" value="P-loop_NTPase"/>
</dbReference>
<dbReference type="PANTHER" id="PTHR18934:SF203">
    <property type="entry name" value="ATP-DEPENDENT RNA HELICASE A"/>
    <property type="match status" value="1"/>
</dbReference>
<dbReference type="Pfam" id="PF00270">
    <property type="entry name" value="DEAD"/>
    <property type="match status" value="1"/>
</dbReference>
<accession>A0ABR3ADJ6</accession>
<feature type="compositionally biased region" description="Low complexity" evidence="4">
    <location>
        <begin position="42"/>
        <end position="65"/>
    </location>
</feature>
<dbReference type="PANTHER" id="PTHR18934">
    <property type="entry name" value="ATP-DEPENDENT RNA HELICASE"/>
    <property type="match status" value="1"/>
</dbReference>
<name>A0ABR3ADJ6_9AGAR</name>
<evidence type="ECO:0000313" key="9">
    <source>
        <dbReference type="Proteomes" id="UP001437256"/>
    </source>
</evidence>
<dbReference type="InterPro" id="IPR011545">
    <property type="entry name" value="DEAD/DEAH_box_helicase_dom"/>
</dbReference>
<dbReference type="Gene3D" id="3.40.50.300">
    <property type="entry name" value="P-loop containing nucleotide triphosphate hydrolases"/>
    <property type="match status" value="2"/>
</dbReference>
<dbReference type="SMART" id="SM00847">
    <property type="entry name" value="HA2"/>
    <property type="match status" value="1"/>
</dbReference>
<dbReference type="Pfam" id="PF00035">
    <property type="entry name" value="dsrm"/>
    <property type="match status" value="1"/>
</dbReference>
<dbReference type="PROSITE" id="PS51194">
    <property type="entry name" value="HELICASE_CTER"/>
    <property type="match status" value="1"/>
</dbReference>
<feature type="compositionally biased region" description="Low complexity" evidence="4">
    <location>
        <begin position="8"/>
        <end position="20"/>
    </location>
</feature>
<evidence type="ECO:0000256" key="2">
    <source>
        <dbReference type="ARBA" id="ARBA00022840"/>
    </source>
</evidence>
<dbReference type="Proteomes" id="UP001437256">
    <property type="component" value="Unassembled WGS sequence"/>
</dbReference>
<dbReference type="SMART" id="SM00490">
    <property type="entry name" value="HELICc"/>
    <property type="match status" value="1"/>
</dbReference>
<dbReference type="Pfam" id="PF04408">
    <property type="entry name" value="WHD_HA2"/>
    <property type="match status" value="1"/>
</dbReference>
<keyword evidence="3" id="KW-0694">RNA-binding</keyword>
<keyword evidence="2" id="KW-0067">ATP-binding</keyword>
<keyword evidence="9" id="KW-1185">Reference proteome</keyword>
<dbReference type="InterPro" id="IPR007502">
    <property type="entry name" value="Helicase-assoc_dom"/>
</dbReference>
<dbReference type="InterPro" id="IPR014720">
    <property type="entry name" value="dsRBD_dom"/>
</dbReference>
<dbReference type="CDD" id="cd17917">
    <property type="entry name" value="DEXHc_RHA-like"/>
    <property type="match status" value="1"/>
</dbReference>
<feature type="domain" description="DRBM" evidence="5">
    <location>
        <begin position="292"/>
        <end position="324"/>
    </location>
</feature>
<reference evidence="8 9" key="1">
    <citation type="submission" date="2024-05" db="EMBL/GenBank/DDBJ databases">
        <title>A draft genome resource for the thread blight pathogen Marasmius tenuissimus strain MS-2.</title>
        <authorList>
            <person name="Yulfo-Soto G.E."/>
            <person name="Baruah I.K."/>
            <person name="Amoako-Attah I."/>
            <person name="Bukari Y."/>
            <person name="Meinhardt L.W."/>
            <person name="Bailey B.A."/>
            <person name="Cohen S.P."/>
        </authorList>
    </citation>
    <scope>NUCLEOTIDE SEQUENCE [LARGE SCALE GENOMIC DNA]</scope>
    <source>
        <strain evidence="8 9">MS-2</strain>
    </source>
</reference>
<dbReference type="EMBL" id="JBBXMP010000002">
    <property type="protein sequence ID" value="KAL0071966.1"/>
    <property type="molecule type" value="Genomic_DNA"/>
</dbReference>
<proteinExistence type="predicted"/>
<sequence>MSFDPKKALSPSTSSSSLKRPSSDTAEYSTAAKFAKADHNSRFQTPSSSTSTSQMQSHSGYPSSSQRDRDSRPRRGGGRGGGPSRGGGPRFGLRSAEPSWPSGSGSRGGGRGGGGPSSRGKGKARLAGPPPLEGPLMNEEYLDSTYGHLKALIKPGHITDAKSTVNNVSIKLTEGNTVAYEFKRGRNPENENIILHRAKAIIKTEPPIFGEGDAPNQREATKLAAMSLMYKLQEQNLLYASPAAPKTTLSDGTEIDVEKGKAFMDYYCRRYRFSKPDITLTQTPGGNWEAVMTVQGRKIGMGSGTNKKVAQNQVYLDVVKYLESCDPDLWKSFGSSEKEGNKMRLFFSLSRETNNSIRDLVVDLKNSSLYRNRPSTASVSASAAAVPAANPLRRAVNTNPSMLERKSTTLSERRQQYLNNPAMEKMRTTRAALPVYTRAESVLKSIEENDVTILMAATGSGKTTQVPQILLDSYIDKGLGAKCNILCTQPRRLAALSVADRVAKERDETLGQSIGYEVRFEGRPPEDHGSVNFCTIGVFLKKLQGALQEGGSLDHITHVIVDEVHERDVDTDLLLVVLKRLLADRKARNVPIKIVLMSATIDPTLFQKYFPDDQGQPAKVIEVPGRAFPVERHFLEDFLPAVCDNEARWVMQDDSVIKYLAKEMDPSTLPAAVAAKVGLQKAKNPDAEPDEDNDLPYPLIAATITHVLKKSDTGHVLVFLPGWDDITAIQKILQGTKGPIGFDFNDSKRFSIHLLHSSIPLAEQQVIFEPPPEGVRRIILSTNIAETSVTIPDVVYVVDTGRLKEQRYDPQKHMSSLVSAWVGSSNLNQRAGRAGRHRPGEYFGVLSRSHAERLQVHQTVEMSRVDLSNVVMHVKALNFPGLSVEEVLESTIEPPPTDRVVAAVSSLQMLGALDSEKNLTSLGRLLLQIPVDVQVGRLLIFGSFFRCLDDALTLAAILTNREPFLSPMHLREQARAKKYSFSPPGVASDPLTTLNAFKQWNEMQSIGHYSSANQFCIENFLSKPTLLLIDKLKKQLLGSLHKSGVISASGGGDLSVGYGDRYRIPPELNENADSTPLLSALIASSLQPKFAVRASERILRTPTDKAVMIHPSSVNHSNNKAIDDIENQRDMMPKQIYTFGEKRQNVSGPNASNAATFLVNTTRLEPLMYILFGAHSVSSDDQGILCDRWITITGNLDALDDVSELKRLIDACMLRVFEGILMAKRHNRENLRVVSREEDSEFDESDFDAGRNVALSPKEMKELDFLSRDLVNILSMYAEDRRNSGSRYPSRPQTPSGFSGGRGHALPSFHSGVRPSASGYSTPSGLRSEFNSRASTPVSRFRHGRF</sequence>
<dbReference type="CDD" id="cd18791">
    <property type="entry name" value="SF2_C_RHA"/>
    <property type="match status" value="1"/>
</dbReference>
<dbReference type="InterPro" id="IPR001650">
    <property type="entry name" value="Helicase_C-like"/>
</dbReference>
<evidence type="ECO:0008006" key="10">
    <source>
        <dbReference type="Google" id="ProtNLM"/>
    </source>
</evidence>
<dbReference type="PROSITE" id="PS50137">
    <property type="entry name" value="DS_RBD"/>
    <property type="match status" value="1"/>
</dbReference>
<keyword evidence="1" id="KW-0547">Nucleotide-binding</keyword>
<dbReference type="Pfam" id="PF21010">
    <property type="entry name" value="HA2_C"/>
    <property type="match status" value="1"/>
</dbReference>
<dbReference type="InterPro" id="IPR048333">
    <property type="entry name" value="HA2_WH"/>
</dbReference>
<dbReference type="SUPFAM" id="SSF52540">
    <property type="entry name" value="P-loop containing nucleoside triphosphate hydrolases"/>
    <property type="match status" value="1"/>
</dbReference>
<feature type="compositionally biased region" description="Polar residues" evidence="4">
    <location>
        <begin position="1285"/>
        <end position="1297"/>
    </location>
</feature>
<feature type="domain" description="Helicase ATP-binding" evidence="6">
    <location>
        <begin position="443"/>
        <end position="619"/>
    </location>
</feature>
<feature type="region of interest" description="Disordered" evidence="4">
    <location>
        <begin position="1282"/>
        <end position="1346"/>
    </location>
</feature>
<dbReference type="Pfam" id="PF00271">
    <property type="entry name" value="Helicase_C"/>
    <property type="match status" value="1"/>
</dbReference>
<evidence type="ECO:0000256" key="4">
    <source>
        <dbReference type="SAM" id="MobiDB-lite"/>
    </source>
</evidence>
<organism evidence="8 9">
    <name type="scientific">Marasmius tenuissimus</name>
    <dbReference type="NCBI Taxonomy" id="585030"/>
    <lineage>
        <taxon>Eukaryota</taxon>
        <taxon>Fungi</taxon>
        <taxon>Dikarya</taxon>
        <taxon>Basidiomycota</taxon>
        <taxon>Agaricomycotina</taxon>
        <taxon>Agaricomycetes</taxon>
        <taxon>Agaricomycetidae</taxon>
        <taxon>Agaricales</taxon>
        <taxon>Marasmiineae</taxon>
        <taxon>Marasmiaceae</taxon>
        <taxon>Marasmius</taxon>
    </lineage>
</organism>
<evidence type="ECO:0000313" key="8">
    <source>
        <dbReference type="EMBL" id="KAL0071966.1"/>
    </source>
</evidence>
<dbReference type="Gene3D" id="1.20.120.1080">
    <property type="match status" value="1"/>
</dbReference>
<feature type="region of interest" description="Disordered" evidence="4">
    <location>
        <begin position="1"/>
        <end position="138"/>
    </location>
</feature>
<protein>
    <recommendedName>
        <fullName evidence="10">RNA helicase</fullName>
    </recommendedName>
</protein>